<dbReference type="InterPro" id="IPR035684">
    <property type="entry name" value="ArgRS_core"/>
</dbReference>
<dbReference type="InterPro" id="IPR009080">
    <property type="entry name" value="tRNAsynth_Ia_anticodon-bd"/>
</dbReference>
<dbReference type="InterPro" id="IPR014729">
    <property type="entry name" value="Rossmann-like_a/b/a_fold"/>
</dbReference>
<dbReference type="GO" id="GO:0004814">
    <property type="term" value="F:arginine-tRNA ligase activity"/>
    <property type="evidence" value="ECO:0007669"/>
    <property type="project" value="UniProtKB-EC"/>
</dbReference>
<keyword evidence="7 9" id="KW-0030">Aminoacyl-tRNA synthetase</keyword>
<accession>A0ABW2ZYH0</accession>
<dbReference type="Pfam" id="PF00750">
    <property type="entry name" value="tRNA-synt_1d"/>
    <property type="match status" value="1"/>
</dbReference>
<dbReference type="PANTHER" id="PTHR11956">
    <property type="entry name" value="ARGINYL-TRNA SYNTHETASE"/>
    <property type="match status" value="1"/>
</dbReference>
<protein>
    <recommendedName>
        <fullName evidence="2">arginine--tRNA ligase</fullName>
        <ecNumber evidence="2">6.1.1.19</ecNumber>
    </recommendedName>
</protein>
<reference evidence="12" key="1">
    <citation type="journal article" date="2019" name="Int. J. Syst. Evol. Microbiol.">
        <title>The Global Catalogue of Microorganisms (GCM) 10K type strain sequencing project: providing services to taxonomists for standard genome sequencing and annotation.</title>
        <authorList>
            <consortium name="The Broad Institute Genomics Platform"/>
            <consortium name="The Broad Institute Genome Sequencing Center for Infectious Disease"/>
            <person name="Wu L."/>
            <person name="Ma J."/>
        </authorList>
    </citation>
    <scope>NUCLEOTIDE SEQUENCE [LARGE SCALE GENOMIC DNA]</scope>
    <source>
        <strain evidence="12">JCM 32148</strain>
    </source>
</reference>
<comment type="similarity">
    <text evidence="1 9">Belongs to the class-I aminoacyl-tRNA synthetase family.</text>
</comment>
<keyword evidence="5 9" id="KW-0067">ATP-binding</keyword>
<dbReference type="EMBL" id="JBHTHM010000154">
    <property type="protein sequence ID" value="MFD0783474.1"/>
    <property type="molecule type" value="Genomic_DNA"/>
</dbReference>
<dbReference type="SMART" id="SM00836">
    <property type="entry name" value="DALR_1"/>
    <property type="match status" value="1"/>
</dbReference>
<feature type="non-terminal residue" evidence="11">
    <location>
        <position position="1"/>
    </location>
</feature>
<dbReference type="Gene3D" id="1.10.730.10">
    <property type="entry name" value="Isoleucyl-tRNA Synthetase, Domain 1"/>
    <property type="match status" value="1"/>
</dbReference>
<evidence type="ECO:0000313" key="11">
    <source>
        <dbReference type="EMBL" id="MFD0783474.1"/>
    </source>
</evidence>
<evidence type="ECO:0000256" key="8">
    <source>
        <dbReference type="ARBA" id="ARBA00049339"/>
    </source>
</evidence>
<proteinExistence type="inferred from homology"/>
<keyword evidence="6 9" id="KW-0648">Protein biosynthesis</keyword>
<dbReference type="SUPFAM" id="SSF47323">
    <property type="entry name" value="Anticodon-binding domain of a subclass of class I aminoacyl-tRNA synthetases"/>
    <property type="match status" value="1"/>
</dbReference>
<dbReference type="InterPro" id="IPR001278">
    <property type="entry name" value="Arg-tRNA-ligase"/>
</dbReference>
<name>A0ABW2ZYH0_9ACTN</name>
<dbReference type="Proteomes" id="UP001597053">
    <property type="component" value="Unassembled WGS sequence"/>
</dbReference>
<evidence type="ECO:0000256" key="6">
    <source>
        <dbReference type="ARBA" id="ARBA00022917"/>
    </source>
</evidence>
<dbReference type="Pfam" id="PF05746">
    <property type="entry name" value="DALR_1"/>
    <property type="match status" value="1"/>
</dbReference>
<evidence type="ECO:0000256" key="3">
    <source>
        <dbReference type="ARBA" id="ARBA00022598"/>
    </source>
</evidence>
<dbReference type="Gene3D" id="3.40.50.620">
    <property type="entry name" value="HUPs"/>
    <property type="match status" value="1"/>
</dbReference>
<evidence type="ECO:0000256" key="5">
    <source>
        <dbReference type="ARBA" id="ARBA00022840"/>
    </source>
</evidence>
<dbReference type="SUPFAM" id="SSF52374">
    <property type="entry name" value="Nucleotidylyl transferase"/>
    <property type="match status" value="1"/>
</dbReference>
<evidence type="ECO:0000256" key="4">
    <source>
        <dbReference type="ARBA" id="ARBA00022741"/>
    </source>
</evidence>
<comment type="caution">
    <text evidence="11">The sequence shown here is derived from an EMBL/GenBank/DDBJ whole genome shotgun (WGS) entry which is preliminary data.</text>
</comment>
<dbReference type="PANTHER" id="PTHR11956:SF5">
    <property type="entry name" value="ARGININE--TRNA LIGASE, CYTOPLASMIC"/>
    <property type="match status" value="1"/>
</dbReference>
<keyword evidence="3 9" id="KW-0436">Ligase</keyword>
<dbReference type="EC" id="6.1.1.19" evidence="2"/>
<gene>
    <name evidence="11" type="primary">argS</name>
    <name evidence="11" type="ORF">ACFQZ8_06035</name>
</gene>
<organism evidence="11 12">
    <name type="scientific">Micromonospora azadirachtae</name>
    <dbReference type="NCBI Taxonomy" id="1970735"/>
    <lineage>
        <taxon>Bacteria</taxon>
        <taxon>Bacillati</taxon>
        <taxon>Actinomycetota</taxon>
        <taxon>Actinomycetes</taxon>
        <taxon>Micromonosporales</taxon>
        <taxon>Micromonosporaceae</taxon>
        <taxon>Micromonospora</taxon>
    </lineage>
</organism>
<dbReference type="InterPro" id="IPR008909">
    <property type="entry name" value="DALR_anticod-bd"/>
</dbReference>
<evidence type="ECO:0000256" key="7">
    <source>
        <dbReference type="ARBA" id="ARBA00023146"/>
    </source>
</evidence>
<comment type="catalytic activity">
    <reaction evidence="8">
        <text>tRNA(Arg) + L-arginine + ATP = L-arginyl-tRNA(Arg) + AMP + diphosphate</text>
        <dbReference type="Rhea" id="RHEA:20301"/>
        <dbReference type="Rhea" id="RHEA-COMP:9658"/>
        <dbReference type="Rhea" id="RHEA-COMP:9673"/>
        <dbReference type="ChEBI" id="CHEBI:30616"/>
        <dbReference type="ChEBI" id="CHEBI:32682"/>
        <dbReference type="ChEBI" id="CHEBI:33019"/>
        <dbReference type="ChEBI" id="CHEBI:78442"/>
        <dbReference type="ChEBI" id="CHEBI:78513"/>
        <dbReference type="ChEBI" id="CHEBI:456215"/>
        <dbReference type="EC" id="6.1.1.19"/>
    </reaction>
</comment>
<keyword evidence="4 9" id="KW-0547">Nucleotide-binding</keyword>
<sequence length="212" mass="23509">RAEHVGFGSILGSDGRMLRSRAGESVKLVGLLEEAVARATALTRERNPELGETESVEVGRAVGIGAIKYADLSSDRHRDYVLDWERMLSLDGNTAPYLQYAYSRIRSIFRRAGVAARPDVRISLAEPAERALAFELIGFGRVVGEVAVNLEFHHLAGYLYRLAATFSTFYERCPVLRADGPVRESRLVLCDLTGRVLRQGLYLLGIRTPGRM</sequence>
<keyword evidence="12" id="KW-1185">Reference proteome</keyword>
<evidence type="ECO:0000256" key="2">
    <source>
        <dbReference type="ARBA" id="ARBA00012837"/>
    </source>
</evidence>
<dbReference type="CDD" id="cd07956">
    <property type="entry name" value="Anticodon_Ia_Arg"/>
    <property type="match status" value="1"/>
</dbReference>
<evidence type="ECO:0000256" key="9">
    <source>
        <dbReference type="RuleBase" id="RU363038"/>
    </source>
</evidence>
<evidence type="ECO:0000256" key="1">
    <source>
        <dbReference type="ARBA" id="ARBA00005594"/>
    </source>
</evidence>
<evidence type="ECO:0000313" key="12">
    <source>
        <dbReference type="Proteomes" id="UP001597053"/>
    </source>
</evidence>
<evidence type="ECO:0000259" key="10">
    <source>
        <dbReference type="SMART" id="SM00836"/>
    </source>
</evidence>
<feature type="domain" description="DALR anticodon binding" evidence="10">
    <location>
        <begin position="98"/>
        <end position="212"/>
    </location>
</feature>